<dbReference type="Pfam" id="PF08387">
    <property type="entry name" value="FBD"/>
    <property type="match status" value="1"/>
</dbReference>
<dbReference type="InterPro" id="IPR036047">
    <property type="entry name" value="F-box-like_dom_sf"/>
</dbReference>
<protein>
    <recommendedName>
        <fullName evidence="5">F-box domain-containing protein</fullName>
    </recommendedName>
</protein>
<sequence>MLSIDRLSALPDEVICHILSFLSTKISVQTSILARRWRFLWAHVPNLDLDSKYFDSTMSFSSTINKVMLIRKEQSINTVSINCEDFYFDFDEYELETLISSAIQCNVQNLYLDISNLFWLPQYEALPHLLSGCPVLEELKVHRIVGRDLDSCYISSPTLERLSIDFPLVESGHGRLKINAPRLGYISIYDCSYDQISLSPMPYLTEAHIHFHIYASEMESDIYVYSRAVLKFIDSFCKLKCLKLFGTSDEFLDLGLPGSYVRFSNLFRLELTADWHFISKFLESANNLEVLVIINKVAKKLQNWIEPNKKRCACLLSSLKTVTVFEFGCTEQELNVVRYFLRNAQVLQKMEIYC</sequence>
<dbReference type="InterPro" id="IPR050232">
    <property type="entry name" value="FBL13/AtMIF1-like"/>
</dbReference>
<evidence type="ECO:0000259" key="2">
    <source>
        <dbReference type="Pfam" id="PF08387"/>
    </source>
</evidence>
<dbReference type="InterPro" id="IPR006566">
    <property type="entry name" value="FBD"/>
</dbReference>
<evidence type="ECO:0008006" key="5">
    <source>
        <dbReference type="Google" id="ProtNLM"/>
    </source>
</evidence>
<organism evidence="3 4">
    <name type="scientific">Castilleja foliolosa</name>
    <dbReference type="NCBI Taxonomy" id="1961234"/>
    <lineage>
        <taxon>Eukaryota</taxon>
        <taxon>Viridiplantae</taxon>
        <taxon>Streptophyta</taxon>
        <taxon>Embryophyta</taxon>
        <taxon>Tracheophyta</taxon>
        <taxon>Spermatophyta</taxon>
        <taxon>Magnoliopsida</taxon>
        <taxon>eudicotyledons</taxon>
        <taxon>Gunneridae</taxon>
        <taxon>Pentapetalae</taxon>
        <taxon>asterids</taxon>
        <taxon>lamiids</taxon>
        <taxon>Lamiales</taxon>
        <taxon>Orobanchaceae</taxon>
        <taxon>Pedicularideae</taxon>
        <taxon>Castillejinae</taxon>
        <taxon>Castilleja</taxon>
    </lineage>
</organism>
<dbReference type="Pfam" id="PF00646">
    <property type="entry name" value="F-box"/>
    <property type="match status" value="1"/>
</dbReference>
<keyword evidence="4" id="KW-1185">Reference proteome</keyword>
<dbReference type="SUPFAM" id="SSF81383">
    <property type="entry name" value="F-box domain"/>
    <property type="match status" value="1"/>
</dbReference>
<accession>A0ABD3EBD8</accession>
<gene>
    <name evidence="3" type="ORF">CASFOL_004742</name>
</gene>
<dbReference type="PANTHER" id="PTHR31900">
    <property type="entry name" value="F-BOX/RNI SUPERFAMILY PROTEIN-RELATED"/>
    <property type="match status" value="1"/>
</dbReference>
<proteinExistence type="predicted"/>
<comment type="caution">
    <text evidence="3">The sequence shown here is derived from an EMBL/GenBank/DDBJ whole genome shotgun (WGS) entry which is preliminary data.</text>
</comment>
<reference evidence="4" key="1">
    <citation type="journal article" date="2024" name="IScience">
        <title>Strigolactones Initiate the Formation of Haustorium-like Structures in Castilleja.</title>
        <authorList>
            <person name="Buerger M."/>
            <person name="Peterson D."/>
            <person name="Chory J."/>
        </authorList>
    </citation>
    <scope>NUCLEOTIDE SEQUENCE [LARGE SCALE GENOMIC DNA]</scope>
</reference>
<dbReference type="SUPFAM" id="SSF52047">
    <property type="entry name" value="RNI-like"/>
    <property type="match status" value="1"/>
</dbReference>
<name>A0ABD3EBD8_9LAMI</name>
<dbReference type="Gene3D" id="1.20.1280.50">
    <property type="match status" value="1"/>
</dbReference>
<evidence type="ECO:0000313" key="3">
    <source>
        <dbReference type="EMBL" id="KAL3651740.1"/>
    </source>
</evidence>
<dbReference type="EMBL" id="JAVIJP010000006">
    <property type="protein sequence ID" value="KAL3651740.1"/>
    <property type="molecule type" value="Genomic_DNA"/>
</dbReference>
<dbReference type="PANTHER" id="PTHR31900:SF34">
    <property type="entry name" value="EMB|CAB62440.1-RELATED"/>
    <property type="match status" value="1"/>
</dbReference>
<dbReference type="InterPro" id="IPR053781">
    <property type="entry name" value="F-box_AtFBL13-like"/>
</dbReference>
<feature type="domain" description="FBD" evidence="2">
    <location>
        <begin position="312"/>
        <end position="352"/>
    </location>
</feature>
<dbReference type="InterPro" id="IPR032675">
    <property type="entry name" value="LRR_dom_sf"/>
</dbReference>
<dbReference type="Proteomes" id="UP001632038">
    <property type="component" value="Unassembled WGS sequence"/>
</dbReference>
<feature type="domain" description="F-box" evidence="1">
    <location>
        <begin position="7"/>
        <end position="46"/>
    </location>
</feature>
<evidence type="ECO:0000259" key="1">
    <source>
        <dbReference type="Pfam" id="PF00646"/>
    </source>
</evidence>
<dbReference type="AlphaFoldDB" id="A0ABD3EBD8"/>
<dbReference type="InterPro" id="IPR001810">
    <property type="entry name" value="F-box_dom"/>
</dbReference>
<evidence type="ECO:0000313" key="4">
    <source>
        <dbReference type="Proteomes" id="UP001632038"/>
    </source>
</evidence>
<dbReference type="Gene3D" id="3.80.10.10">
    <property type="entry name" value="Ribonuclease Inhibitor"/>
    <property type="match status" value="1"/>
</dbReference>
<dbReference type="CDD" id="cd22160">
    <property type="entry name" value="F-box_AtFBL13-like"/>
    <property type="match status" value="1"/>
</dbReference>